<dbReference type="Proteomes" id="UP000001067">
    <property type="component" value="Unassembled WGS sequence"/>
</dbReference>
<protein>
    <submittedName>
        <fullName evidence="1">Uncharacterized protein</fullName>
    </submittedName>
</protein>
<dbReference type="KEGG" id="pte:PTT_14183"/>
<reference evidence="1 2" key="1">
    <citation type="journal article" date="2010" name="Genome Biol.">
        <title>A first genome assembly of the barley fungal pathogen Pyrenophora teres f. teres.</title>
        <authorList>
            <person name="Ellwood S.R."/>
            <person name="Liu Z."/>
            <person name="Syme R.A."/>
            <person name="Lai Z."/>
            <person name="Hane J.K."/>
            <person name="Keiper F."/>
            <person name="Moffat C.S."/>
            <person name="Oliver R.P."/>
            <person name="Friesen T.L."/>
        </authorList>
    </citation>
    <scope>NUCLEOTIDE SEQUENCE [LARGE SCALE GENOMIC DNA]</scope>
    <source>
        <strain evidence="1 2">0-1</strain>
    </source>
</reference>
<sequence length="76" mass="8130">MVLLLTSSTKLHKESGAAQIRCAAERKGEAAIANDCSAPSREPIAASWLSDVTPVVALKVAYDYVAFYKIVGIYLS</sequence>
<organism evidence="2">
    <name type="scientific">Pyrenophora teres f. teres (strain 0-1)</name>
    <name type="common">Barley net blotch fungus</name>
    <name type="synonym">Drechslera teres f. teres</name>
    <dbReference type="NCBI Taxonomy" id="861557"/>
    <lineage>
        <taxon>Eukaryota</taxon>
        <taxon>Fungi</taxon>
        <taxon>Dikarya</taxon>
        <taxon>Ascomycota</taxon>
        <taxon>Pezizomycotina</taxon>
        <taxon>Dothideomycetes</taxon>
        <taxon>Pleosporomycetidae</taxon>
        <taxon>Pleosporales</taxon>
        <taxon>Pleosporineae</taxon>
        <taxon>Pleosporaceae</taxon>
        <taxon>Pyrenophora</taxon>
    </lineage>
</organism>
<keyword evidence="2" id="KW-1185">Reference proteome</keyword>
<gene>
    <name evidence="1" type="ORF">PTT_14183</name>
</gene>
<name>E3RXN3_PYRTT</name>
<dbReference type="HOGENOM" id="CLU_2655693_0_0_1"/>
<evidence type="ECO:0000313" key="1">
    <source>
        <dbReference type="EMBL" id="EFQ89516.1"/>
    </source>
</evidence>
<dbReference type="AlphaFoldDB" id="E3RXN3"/>
<dbReference type="EMBL" id="GL535693">
    <property type="protein sequence ID" value="EFQ89516.1"/>
    <property type="molecule type" value="Genomic_DNA"/>
</dbReference>
<proteinExistence type="predicted"/>
<accession>E3RXN3</accession>
<evidence type="ECO:0000313" key="2">
    <source>
        <dbReference type="Proteomes" id="UP000001067"/>
    </source>
</evidence>